<dbReference type="PANTHER" id="PTHR14957:SF1">
    <property type="entry name" value="UBIQUITIN-LIKE-CONJUGATING ENZYME ATG10"/>
    <property type="match status" value="1"/>
</dbReference>
<keyword evidence="3" id="KW-0808">Transferase</keyword>
<dbReference type="InterPro" id="IPR007135">
    <property type="entry name" value="Atg3/Atg10"/>
</dbReference>
<dbReference type="GO" id="GO:0006914">
    <property type="term" value="P:autophagy"/>
    <property type="evidence" value="ECO:0007669"/>
    <property type="project" value="UniProtKB-KW"/>
</dbReference>
<dbReference type="AlphaFoldDB" id="A0ABD6EXQ1"/>
<reference evidence="7 8" key="1">
    <citation type="submission" date="2024-08" db="EMBL/GenBank/DDBJ databases">
        <title>Gnathostoma spinigerum genome.</title>
        <authorList>
            <person name="Gonzalez-Bertolin B."/>
            <person name="Monzon S."/>
            <person name="Zaballos A."/>
            <person name="Jimenez P."/>
            <person name="Dekumyoy P."/>
            <person name="Varona S."/>
            <person name="Cuesta I."/>
            <person name="Sumanam S."/>
            <person name="Adisakwattana P."/>
            <person name="Gasser R.B."/>
            <person name="Hernandez-Gonzalez A."/>
            <person name="Young N.D."/>
            <person name="Perteguer M.J."/>
        </authorList>
    </citation>
    <scope>NUCLEOTIDE SEQUENCE [LARGE SCALE GENOMIC DNA]</scope>
    <source>
        <strain evidence="7">AL3</strain>
        <tissue evidence="7">Liver</tissue>
    </source>
</reference>
<dbReference type="Proteomes" id="UP001608902">
    <property type="component" value="Unassembled WGS sequence"/>
</dbReference>
<name>A0ABD6EXQ1_9BILA</name>
<sequence length="171" mass="20089">MEMSSNGTLSRDEFDDALKNMVEICRQRCSPEWRWTLVKHEYGIYATMVTALEWKGETVVRHCHITFNETYGVPVLWFNFYRRSGELFRIDDILDIISPLHRPAILSNSLTSISQNEHPHLGYAFYHLHPCRTNLVMKDIMYENYILSWLSVYGSAINFPVPNHLFVKDSK</sequence>
<dbReference type="GO" id="GO:0019787">
    <property type="term" value="F:ubiquitin-like protein transferase activity"/>
    <property type="evidence" value="ECO:0007669"/>
    <property type="project" value="UniProtKB-ARBA"/>
</dbReference>
<evidence type="ECO:0000256" key="2">
    <source>
        <dbReference type="ARBA" id="ARBA00021099"/>
    </source>
</evidence>
<keyword evidence="4" id="KW-0833">Ubl conjugation pathway</keyword>
<dbReference type="Pfam" id="PF03987">
    <property type="entry name" value="Autophagy_act_C"/>
    <property type="match status" value="1"/>
</dbReference>
<keyword evidence="8" id="KW-1185">Reference proteome</keyword>
<evidence type="ECO:0000256" key="3">
    <source>
        <dbReference type="ARBA" id="ARBA00022679"/>
    </source>
</evidence>
<dbReference type="PANTHER" id="PTHR14957">
    <property type="entry name" value="UBIQUITIN-LIKE-CONJUGATING ENZYME ATG10"/>
    <property type="match status" value="1"/>
</dbReference>
<organism evidence="7 8">
    <name type="scientific">Gnathostoma spinigerum</name>
    <dbReference type="NCBI Taxonomy" id="75299"/>
    <lineage>
        <taxon>Eukaryota</taxon>
        <taxon>Metazoa</taxon>
        <taxon>Ecdysozoa</taxon>
        <taxon>Nematoda</taxon>
        <taxon>Chromadorea</taxon>
        <taxon>Rhabditida</taxon>
        <taxon>Spirurina</taxon>
        <taxon>Gnathostomatomorpha</taxon>
        <taxon>Gnathostomatoidea</taxon>
        <taxon>Gnathostomatidae</taxon>
        <taxon>Gnathostoma</taxon>
    </lineage>
</organism>
<evidence type="ECO:0000313" key="7">
    <source>
        <dbReference type="EMBL" id="MFH4981853.1"/>
    </source>
</evidence>
<evidence type="ECO:0000256" key="6">
    <source>
        <dbReference type="ARBA" id="ARBA00029833"/>
    </source>
</evidence>
<dbReference type="EMBL" id="JBGFUD010008007">
    <property type="protein sequence ID" value="MFH4981853.1"/>
    <property type="molecule type" value="Genomic_DNA"/>
</dbReference>
<comment type="similarity">
    <text evidence="1">Belongs to the ATG10 family.</text>
</comment>
<keyword evidence="5" id="KW-0072">Autophagy</keyword>
<protein>
    <recommendedName>
        <fullName evidence="2">Ubiquitin-like-conjugating enzyme ATG10</fullName>
    </recommendedName>
    <alternativeName>
        <fullName evidence="6">Autophagy-related protein 10</fullName>
    </alternativeName>
</protein>
<evidence type="ECO:0000256" key="5">
    <source>
        <dbReference type="ARBA" id="ARBA00023006"/>
    </source>
</evidence>
<evidence type="ECO:0000313" key="8">
    <source>
        <dbReference type="Proteomes" id="UP001608902"/>
    </source>
</evidence>
<dbReference type="Gene3D" id="3.30.1460.50">
    <property type="match status" value="1"/>
</dbReference>
<evidence type="ECO:0000256" key="4">
    <source>
        <dbReference type="ARBA" id="ARBA00022786"/>
    </source>
</evidence>
<comment type="caution">
    <text evidence="7">The sequence shown here is derived from an EMBL/GenBank/DDBJ whole genome shotgun (WGS) entry which is preliminary data.</text>
</comment>
<gene>
    <name evidence="7" type="ORF">AB6A40_008562</name>
</gene>
<proteinExistence type="inferred from homology"/>
<accession>A0ABD6EXQ1</accession>
<evidence type="ECO:0000256" key="1">
    <source>
        <dbReference type="ARBA" id="ARBA00005696"/>
    </source>
</evidence>